<reference evidence="3 4" key="3">
    <citation type="journal article" date="2016" name="FEMS Yeast Res.">
        <title>Curation of the genome annotation of Pichia pastoris (Komagataella phaffii) CBS7435 from gene level to protein function.</title>
        <authorList>
            <person name="Valli M."/>
            <person name="Tatto N.E."/>
            <person name="Peymann A."/>
            <person name="Gruber C."/>
            <person name="Landes N."/>
            <person name="Ekker H."/>
            <person name="Thallinger G.G."/>
            <person name="Mattanovich D."/>
            <person name="Gasser B."/>
            <person name="Graf A.B."/>
        </authorList>
    </citation>
    <scope>GENOME REANNOTATION</scope>
    <source>
        <strain evidence="3 4">ATCC 76273 / CBS 7435 / CECT 11047 / NRRL Y-11430 / Wegner 21-1</strain>
    </source>
</reference>
<dbReference type="InterPro" id="IPR019128">
    <property type="entry name" value="Dcc1"/>
</dbReference>
<keyword evidence="2" id="KW-0235">DNA replication</keyword>
<dbReference type="PANTHER" id="PTHR13395:SF6">
    <property type="entry name" value="SISTER CHROMATID COHESION PROTEIN DCC1"/>
    <property type="match status" value="1"/>
</dbReference>
<dbReference type="Pfam" id="PF09724">
    <property type="entry name" value="Dcc1"/>
    <property type="match status" value="1"/>
</dbReference>
<dbReference type="GO" id="GO:0034088">
    <property type="term" value="P:maintenance of mitotic sister chromatid cohesion"/>
    <property type="evidence" value="ECO:0007669"/>
    <property type="project" value="TreeGrafter"/>
</dbReference>
<keyword evidence="4" id="KW-1185">Reference proteome</keyword>
<evidence type="ECO:0000313" key="3">
    <source>
        <dbReference type="EMBL" id="CCA36909.1"/>
    </source>
</evidence>
<dbReference type="HOGENOM" id="CLU_034504_0_0_1"/>
<dbReference type="PANTHER" id="PTHR13395">
    <property type="entry name" value="SISTER CHROMATID COHESION PROTEIN DCC1-RELATED"/>
    <property type="match status" value="1"/>
</dbReference>
<name>F2QMV4_KOMPC</name>
<dbReference type="EMBL" id="FR839628">
    <property type="protein sequence ID" value="CCA36909.1"/>
    <property type="molecule type" value="Genomic_DNA"/>
</dbReference>
<evidence type="ECO:0000313" key="4">
    <source>
        <dbReference type="Proteomes" id="UP000006853"/>
    </source>
</evidence>
<dbReference type="GO" id="GO:0006260">
    <property type="term" value="P:DNA replication"/>
    <property type="evidence" value="ECO:0007669"/>
    <property type="project" value="UniProtKB-KW"/>
</dbReference>
<reference key="2">
    <citation type="submission" date="2011-04" db="EMBL/GenBank/DDBJ databases">
        <title>High-quality genome sequence of Pichia pastoris CBS 7435.</title>
        <authorList>
            <person name="Kueberl A."/>
            <person name="Schneider J."/>
            <person name="Thallinger G.G."/>
            <person name="Anderl I."/>
            <person name="Wibberg D."/>
            <person name="Hajek T."/>
            <person name="Jaenicke S."/>
            <person name="Brinkrolf K."/>
            <person name="Goesmann A."/>
            <person name="Szczepanowski R."/>
            <person name="Puehler A."/>
            <person name="Schwab H."/>
            <person name="Glieder A."/>
            <person name="Pichler H."/>
        </authorList>
    </citation>
    <scope>NUCLEOTIDE SEQUENCE</scope>
    <source>
        <strain>CBS 7435</strain>
    </source>
</reference>
<dbReference type="AlphaFoldDB" id="F2QMV4"/>
<dbReference type="Proteomes" id="UP000006853">
    <property type="component" value="Chromosome 1"/>
</dbReference>
<evidence type="ECO:0000256" key="2">
    <source>
        <dbReference type="ARBA" id="ARBA00022705"/>
    </source>
</evidence>
<dbReference type="GO" id="GO:0031390">
    <property type="term" value="C:Ctf18 RFC-like complex"/>
    <property type="evidence" value="ECO:0007669"/>
    <property type="project" value="InterPro"/>
</dbReference>
<dbReference type="GO" id="GO:0000785">
    <property type="term" value="C:chromatin"/>
    <property type="evidence" value="ECO:0007669"/>
    <property type="project" value="TreeGrafter"/>
</dbReference>
<gene>
    <name evidence="3" type="primary">DCC1</name>
    <name evidence="3" type="ordered locus">PP7435_Chr1-0769</name>
</gene>
<proteinExistence type="inferred from homology"/>
<sequence length="343" mass="39636">MSKNMYSWVTFDESFKVIEITPELLRAFNDQSESITIKSPEPEDYPVLCTNNNSYQLRRNNHSNCMLVCHSTTQGLISFCGLNSQLEAKLVQGKILTQGLPIVHENGDWQVTSKKIPSVGSLARRSPISEGEFWHSWHDLKGCEIEGQAVILSDSLVSVILHNILGVIVRDRMGMKSLASIELYNTVDRLQFVTIEMIETVLLKFSQNYEEPCTLNERKISQWYGINVLRNIARYKSINVEEFLIAWKSEFPAFYEVEIDIEQLLGYFVRPSAGKIRYLDKSKLSSDAATRFQELFRLQSEWNLKEMTPYLKDVNNRNLKLENFVMKFAKRRKVGEQIIVTSR</sequence>
<accession>F2QMV4</accession>
<evidence type="ECO:0000256" key="1">
    <source>
        <dbReference type="ARBA" id="ARBA00007017"/>
    </source>
</evidence>
<dbReference type="GO" id="GO:0000775">
    <property type="term" value="C:chromosome, centromeric region"/>
    <property type="evidence" value="ECO:0007669"/>
    <property type="project" value="TreeGrafter"/>
</dbReference>
<reference evidence="3 4" key="1">
    <citation type="journal article" date="2011" name="J. Biotechnol.">
        <title>High-quality genome sequence of Pichia pastoris CBS7435.</title>
        <authorList>
            <person name="Kuberl A."/>
            <person name="Schneider J."/>
            <person name="Thallinger G.G."/>
            <person name="Anderl I."/>
            <person name="Wibberg D."/>
            <person name="Hajek T."/>
            <person name="Jaenicke S."/>
            <person name="Brinkrolf K."/>
            <person name="Goesmann A."/>
            <person name="Szczepanowski R."/>
            <person name="Puhler A."/>
            <person name="Schwab H."/>
            <person name="Glieder A."/>
            <person name="Pichler H."/>
        </authorList>
    </citation>
    <scope>NUCLEOTIDE SEQUENCE [LARGE SCALE GENOMIC DNA]</scope>
    <source>
        <strain evidence="4">ATCC 76273 / CBS 7435 / CECT 11047 / NRRL Y-11430 / Wegner 21-1</strain>
    </source>
</reference>
<protein>
    <submittedName>
        <fullName evidence="3">Ctf8p and Ctf18p associating protein</fullName>
    </submittedName>
</protein>
<comment type="similarity">
    <text evidence="1">Belongs to the DCC1 family.</text>
</comment>
<organism evidence="3 4">
    <name type="scientific">Komagataella phaffii (strain ATCC 76273 / CBS 7435 / CECT 11047 / NRRL Y-11430 / Wegner 21-1)</name>
    <name type="common">Yeast</name>
    <name type="synonym">Pichia pastoris</name>
    <dbReference type="NCBI Taxonomy" id="981350"/>
    <lineage>
        <taxon>Eukaryota</taxon>
        <taxon>Fungi</taxon>
        <taxon>Dikarya</taxon>
        <taxon>Ascomycota</taxon>
        <taxon>Saccharomycotina</taxon>
        <taxon>Pichiomycetes</taxon>
        <taxon>Pichiales</taxon>
        <taxon>Pichiaceae</taxon>
        <taxon>Komagataella</taxon>
    </lineage>
</organism>